<reference evidence="2 3" key="1">
    <citation type="journal article" date="2019" name="Emerg. Microbes Infect.">
        <title>Comprehensive subspecies identification of 175 nontuberculous mycobacteria species based on 7547 genomic profiles.</title>
        <authorList>
            <person name="Matsumoto Y."/>
            <person name="Kinjo T."/>
            <person name="Motooka D."/>
            <person name="Nabeya D."/>
            <person name="Jung N."/>
            <person name="Uechi K."/>
            <person name="Horii T."/>
            <person name="Iida T."/>
            <person name="Fujita J."/>
            <person name="Nakamura S."/>
        </authorList>
    </citation>
    <scope>NUCLEOTIDE SEQUENCE [LARGE SCALE GENOMIC DNA]</scope>
    <source>
        <strain evidence="2 3">JCM 13574</strain>
    </source>
</reference>
<dbReference type="EMBL" id="AP022610">
    <property type="protein sequence ID" value="BBZ28098.1"/>
    <property type="molecule type" value="Genomic_DNA"/>
</dbReference>
<gene>
    <name evidence="2" type="ORF">MMAD_23930</name>
</gene>
<proteinExistence type="predicted"/>
<name>A0A7I7XFY1_9MYCO</name>
<accession>A0A7I7XFY1</accession>
<feature type="region of interest" description="Disordered" evidence="1">
    <location>
        <begin position="75"/>
        <end position="122"/>
    </location>
</feature>
<feature type="compositionally biased region" description="Basic residues" evidence="1">
    <location>
        <begin position="113"/>
        <end position="122"/>
    </location>
</feature>
<evidence type="ECO:0000313" key="3">
    <source>
        <dbReference type="Proteomes" id="UP000466517"/>
    </source>
</evidence>
<dbReference type="AlphaFoldDB" id="A0A7I7XFY1"/>
<keyword evidence="3" id="KW-1185">Reference proteome</keyword>
<dbReference type="Proteomes" id="UP000466517">
    <property type="component" value="Chromosome"/>
</dbReference>
<dbReference type="KEGG" id="mmag:MMAD_23930"/>
<protein>
    <submittedName>
        <fullName evidence="2">Uncharacterized protein</fullName>
    </submittedName>
</protein>
<organism evidence="2 3">
    <name type="scientific">Mycolicibacterium madagascariense</name>
    <dbReference type="NCBI Taxonomy" id="212765"/>
    <lineage>
        <taxon>Bacteria</taxon>
        <taxon>Bacillati</taxon>
        <taxon>Actinomycetota</taxon>
        <taxon>Actinomycetes</taxon>
        <taxon>Mycobacteriales</taxon>
        <taxon>Mycobacteriaceae</taxon>
        <taxon>Mycolicibacterium</taxon>
    </lineage>
</organism>
<sequence length="122" mass="13207">MDLGASLDQQSLITRSLHGGMNMTESTDSHSSNEDAGLCEQCRTALVYELGANEGGGLRYSVSCPSCHTTYFDFSTPPVHRAAPPTDAAPELKRDAAPPSDRPTARPPDRQLVARRRRHATV</sequence>
<evidence type="ECO:0000256" key="1">
    <source>
        <dbReference type="SAM" id="MobiDB-lite"/>
    </source>
</evidence>
<evidence type="ECO:0000313" key="2">
    <source>
        <dbReference type="EMBL" id="BBZ28098.1"/>
    </source>
</evidence>